<accession>W2P7B5</accession>
<protein>
    <submittedName>
        <fullName evidence="1">Uncharacterized protein</fullName>
    </submittedName>
</protein>
<evidence type="ECO:0000313" key="1">
    <source>
        <dbReference type="EMBL" id="ETM56857.1"/>
    </source>
</evidence>
<proteinExistence type="predicted"/>
<reference evidence="1" key="1">
    <citation type="submission" date="2013-11" db="EMBL/GenBank/DDBJ databases">
        <title>The Genome Sequence of Phytophthora parasitica IAC_01/95.</title>
        <authorList>
            <consortium name="The Broad Institute Genomics Platform"/>
            <person name="Russ C."/>
            <person name="Tyler B."/>
            <person name="Panabieres F."/>
            <person name="Shan W."/>
            <person name="Tripathy S."/>
            <person name="Grunwald N."/>
            <person name="Machado M."/>
            <person name="Johnson C.S."/>
            <person name="Arredondo F."/>
            <person name="Hong C."/>
            <person name="Coffey M."/>
            <person name="Young S.K."/>
            <person name="Zeng Q."/>
            <person name="Gargeya S."/>
            <person name="Fitzgerald M."/>
            <person name="Abouelleil A."/>
            <person name="Alvarado L."/>
            <person name="Chapman S.B."/>
            <person name="Gainer-Dewar J."/>
            <person name="Goldberg J."/>
            <person name="Griggs A."/>
            <person name="Gujja S."/>
            <person name="Hansen M."/>
            <person name="Howarth C."/>
            <person name="Imamovic A."/>
            <person name="Ireland A."/>
            <person name="Larimer J."/>
            <person name="McCowan C."/>
            <person name="Murphy C."/>
            <person name="Pearson M."/>
            <person name="Poon T.W."/>
            <person name="Priest M."/>
            <person name="Roberts A."/>
            <person name="Saif S."/>
            <person name="Shea T."/>
            <person name="Sykes S."/>
            <person name="Wortman J."/>
            <person name="Nusbaum C."/>
            <person name="Birren B."/>
        </authorList>
    </citation>
    <scope>NUCLEOTIDE SEQUENCE [LARGE SCALE GENOMIC DNA]</scope>
    <source>
        <strain evidence="1">IAC_01/95</strain>
    </source>
</reference>
<organism evidence="1">
    <name type="scientific">Phytophthora nicotianae</name>
    <name type="common">Potato buckeye rot agent</name>
    <name type="synonym">Phytophthora parasitica</name>
    <dbReference type="NCBI Taxonomy" id="4792"/>
    <lineage>
        <taxon>Eukaryota</taxon>
        <taxon>Sar</taxon>
        <taxon>Stramenopiles</taxon>
        <taxon>Oomycota</taxon>
        <taxon>Peronosporomycetes</taxon>
        <taxon>Peronosporales</taxon>
        <taxon>Peronosporaceae</taxon>
        <taxon>Phytophthora</taxon>
    </lineage>
</organism>
<dbReference type="VEuPathDB" id="FungiDB:PPTG_23683"/>
<name>W2P7B5_PHYNI</name>
<dbReference type="Proteomes" id="UP000054532">
    <property type="component" value="Unassembled WGS sequence"/>
</dbReference>
<gene>
    <name evidence="1" type="ORF">L914_00235</name>
</gene>
<sequence length="281" mass="31874">MRDAYSAAILNAIGSVPAISIIKYTRSQISGSDPLRDIESTPTRSVAQDDPRPFLQSVLSVLMGVDNAIVLNLDIRISYGCCATLSLIVLVRVELYVPAMYILMDSKHQDVYWTALNYIVIQTGFLSLSSSDAIPLEASSSMLSERIPQDQIPSALASNMIDVLTIIPINEIADKWDSSWRYFKNTWMNHLDGDLWNVNNMQVAGIDLANWTNNPFERYNRALGELFSVTFSSLLAFVETAKADARRYAQMIDDIKHHHRYRRRHAESVEPRMWGDYLHLE</sequence>
<dbReference type="EMBL" id="KI690390">
    <property type="protein sequence ID" value="ETM56857.1"/>
    <property type="molecule type" value="Genomic_DNA"/>
</dbReference>
<dbReference type="AlphaFoldDB" id="W2P7B5"/>